<evidence type="ECO:0000313" key="2">
    <source>
        <dbReference type="Proteomes" id="UP000609879"/>
    </source>
</evidence>
<dbReference type="InterPro" id="IPR029045">
    <property type="entry name" value="ClpP/crotonase-like_dom_sf"/>
</dbReference>
<dbReference type="RefSeq" id="WP_203760867.1">
    <property type="nucleotide sequence ID" value="NZ_BAAABO010000006.1"/>
</dbReference>
<dbReference type="EMBL" id="BOMI01000023">
    <property type="protein sequence ID" value="GID72928.1"/>
    <property type="molecule type" value="Genomic_DNA"/>
</dbReference>
<dbReference type="InterPro" id="IPR001753">
    <property type="entry name" value="Enoyl-CoA_hydra/iso"/>
</dbReference>
<accession>A0ABQ3XYU9</accession>
<proteinExistence type="predicted"/>
<comment type="caution">
    <text evidence="1">The sequence shown here is derived from an EMBL/GenBank/DDBJ whole genome shotgun (WGS) entry which is preliminary data.</text>
</comment>
<dbReference type="CDD" id="cd06558">
    <property type="entry name" value="crotonase-like"/>
    <property type="match status" value="1"/>
</dbReference>
<dbReference type="SUPFAM" id="SSF52096">
    <property type="entry name" value="ClpP/crotonase"/>
    <property type="match status" value="1"/>
</dbReference>
<dbReference type="PANTHER" id="PTHR11941">
    <property type="entry name" value="ENOYL-COA HYDRATASE-RELATED"/>
    <property type="match status" value="1"/>
</dbReference>
<organism evidence="1 2">
    <name type="scientific">Paractinoplanes deccanensis</name>
    <dbReference type="NCBI Taxonomy" id="113561"/>
    <lineage>
        <taxon>Bacteria</taxon>
        <taxon>Bacillati</taxon>
        <taxon>Actinomycetota</taxon>
        <taxon>Actinomycetes</taxon>
        <taxon>Micromonosporales</taxon>
        <taxon>Micromonosporaceae</taxon>
        <taxon>Paractinoplanes</taxon>
    </lineage>
</organism>
<dbReference type="Gene3D" id="3.90.226.10">
    <property type="entry name" value="2-enoyl-CoA Hydratase, Chain A, domain 1"/>
    <property type="match status" value="1"/>
</dbReference>
<keyword evidence="2" id="KW-1185">Reference proteome</keyword>
<sequence length="243" mass="25296">MPRTEGIRVGDRDGIAVVRLERGKVNALDLDLLHGIAEVFAGLDRGDARAVVLTGAGRAFSAGVDLWRILDGGAAYVREFLPALDAAFLAVFTLGKPAVAAVNGHALAGGAILAAACDQRVMAAGTIGVTELLVGVPFPPSALEILGHALGGRAARRAVLTGAALTPEEALAAGHIDEIGSLDAALARAATLAEIPPDTYRLTKAQLRSSVRGAPDPRVTEIWIRAVEDGRIERHMSRAVRRT</sequence>
<gene>
    <name evidence="1" type="primary">paaG_1</name>
    <name evidence="1" type="ORF">Ade02nite_15690</name>
</gene>
<dbReference type="PANTHER" id="PTHR11941:SF45">
    <property type="entry name" value="ENOYL-COA DELTA ISOMERASE 1, MITOCHONDRIAL"/>
    <property type="match status" value="1"/>
</dbReference>
<evidence type="ECO:0000313" key="1">
    <source>
        <dbReference type="EMBL" id="GID72928.1"/>
    </source>
</evidence>
<name>A0ABQ3XYU9_9ACTN</name>
<protein>
    <submittedName>
        <fullName evidence="1">Enoyl-CoA hydratase</fullName>
    </submittedName>
</protein>
<dbReference type="Proteomes" id="UP000609879">
    <property type="component" value="Unassembled WGS sequence"/>
</dbReference>
<dbReference type="Pfam" id="PF00378">
    <property type="entry name" value="ECH_1"/>
    <property type="match status" value="1"/>
</dbReference>
<reference evidence="1 2" key="1">
    <citation type="submission" date="2021-01" db="EMBL/GenBank/DDBJ databases">
        <title>Whole genome shotgun sequence of Actinoplanes deccanensis NBRC 13994.</title>
        <authorList>
            <person name="Komaki H."/>
            <person name="Tamura T."/>
        </authorList>
    </citation>
    <scope>NUCLEOTIDE SEQUENCE [LARGE SCALE GENOMIC DNA]</scope>
    <source>
        <strain evidence="1 2">NBRC 13994</strain>
    </source>
</reference>